<accession>A0ABR7EDK6</accession>
<dbReference type="EMBL" id="JACOON010000002">
    <property type="protein sequence ID" value="MBC5647857.1"/>
    <property type="molecule type" value="Genomic_DNA"/>
</dbReference>
<dbReference type="PANTHER" id="PTHR18968">
    <property type="entry name" value="THIAMINE PYROPHOSPHATE ENZYMES"/>
    <property type="match status" value="1"/>
</dbReference>
<dbReference type="InterPro" id="IPR029035">
    <property type="entry name" value="DHS-like_NAD/FAD-binding_dom"/>
</dbReference>
<dbReference type="InterPro" id="IPR012000">
    <property type="entry name" value="Thiamin_PyroP_enz_cen_dom"/>
</dbReference>
<keyword evidence="2 3" id="KW-0786">Thiamine pyrophosphate</keyword>
<dbReference type="CDD" id="cd00568">
    <property type="entry name" value="TPP_enzymes"/>
    <property type="match status" value="1"/>
</dbReference>
<evidence type="ECO:0000256" key="2">
    <source>
        <dbReference type="ARBA" id="ARBA00023052"/>
    </source>
</evidence>
<comment type="similarity">
    <text evidence="1 3">Belongs to the TPP enzyme family.</text>
</comment>
<reference evidence="7 8" key="1">
    <citation type="submission" date="2020-08" db="EMBL/GenBank/DDBJ databases">
        <title>Genome public.</title>
        <authorList>
            <person name="Liu C."/>
            <person name="Sun Q."/>
        </authorList>
    </citation>
    <scope>NUCLEOTIDE SEQUENCE [LARGE SCALE GENOMIC DNA]</scope>
    <source>
        <strain evidence="7 8">NSJ-35</strain>
    </source>
</reference>
<evidence type="ECO:0000313" key="8">
    <source>
        <dbReference type="Proteomes" id="UP000606889"/>
    </source>
</evidence>
<evidence type="ECO:0000259" key="5">
    <source>
        <dbReference type="Pfam" id="PF02775"/>
    </source>
</evidence>
<proteinExistence type="inferred from homology"/>
<gene>
    <name evidence="7" type="ORF">H8S18_05875</name>
</gene>
<dbReference type="PANTHER" id="PTHR18968:SF142">
    <property type="entry name" value="ACETOLACTATE SYNTHASE"/>
    <property type="match status" value="1"/>
</dbReference>
<dbReference type="InterPro" id="IPR029061">
    <property type="entry name" value="THDP-binding"/>
</dbReference>
<feature type="domain" description="Thiamine pyrophosphate enzyme TPP-binding" evidence="5">
    <location>
        <begin position="400"/>
        <end position="548"/>
    </location>
</feature>
<dbReference type="SUPFAM" id="SSF52467">
    <property type="entry name" value="DHS-like NAD/FAD-binding domain"/>
    <property type="match status" value="1"/>
</dbReference>
<dbReference type="Gene3D" id="3.40.50.970">
    <property type="match status" value="2"/>
</dbReference>
<dbReference type="InterPro" id="IPR011766">
    <property type="entry name" value="TPP_enzyme_TPP-bd"/>
</dbReference>
<comment type="caution">
    <text evidence="7">The sequence shown here is derived from an EMBL/GenBank/DDBJ whole genome shotgun (WGS) entry which is preliminary data.</text>
</comment>
<sequence>MRVADYIANFLAENDITQIFTVTGGGAMHLNDALGKNNGLHCTYNHHEQACAIAAESYARLSGKIAAVCVTSGPGGTNAITGVLGGWLDSIPMLVISGQVKFETTVRSTDLPLRQLGDQEFDITACVKTMTKYAEMITDPNKIRYHLEKALYLAEHGRKGPCWLDVPLNVQGALIDTENLCGYDSKREGLEHIPEISDDVVIDVIEKLKSAERPVIFAGSAIRSSGAEKAFYELIERFNIPVVTAWNAHDILWDTHPLSFGRPGTVGNRAGNFIVQNADVLLVLGSRLNIRQISYNWENFAESAYQIMVDIDENELKKPTLSLDMPIHGNVAEFMEKMLKTNQSIEPKEQWIAYCQKVKRKYPAVREEHRKRLSPINPYVFIDELTKSLPEGQIVVCGNGSACVCTFQAANIKRGQRLYTNSGCASMGYDVPAAIGAYQASREKIVCLAGDGSLQMNIQELQTIRYNNMNIIIFVLNNDGYHSIRQTQGSFFGLPLVGVNQESGVGFPNLNKIADAYEMPYYKLETTEKMDAVLKEILSHDGPALCEVLLDPEQAFEPKLSSRKLEDGTMISPSLEDMYPFLDREEFEENMIKGSKNEREKL</sequence>
<dbReference type="Pfam" id="PF02775">
    <property type="entry name" value="TPP_enzyme_C"/>
    <property type="match status" value="1"/>
</dbReference>
<dbReference type="InterPro" id="IPR045229">
    <property type="entry name" value="TPP_enz"/>
</dbReference>
<dbReference type="Proteomes" id="UP000606889">
    <property type="component" value="Unassembled WGS sequence"/>
</dbReference>
<evidence type="ECO:0000259" key="4">
    <source>
        <dbReference type="Pfam" id="PF00205"/>
    </source>
</evidence>
<feature type="domain" description="Thiamine pyrophosphate enzyme N-terminal TPP-binding" evidence="6">
    <location>
        <begin position="1"/>
        <end position="106"/>
    </location>
</feature>
<organism evidence="7 8">
    <name type="scientific">Christensenella tenuis</name>
    <dbReference type="NCBI Taxonomy" id="2763033"/>
    <lineage>
        <taxon>Bacteria</taxon>
        <taxon>Bacillati</taxon>
        <taxon>Bacillota</taxon>
        <taxon>Clostridia</taxon>
        <taxon>Christensenellales</taxon>
        <taxon>Christensenellaceae</taxon>
        <taxon>Christensenella</taxon>
    </lineage>
</organism>
<evidence type="ECO:0000256" key="1">
    <source>
        <dbReference type="ARBA" id="ARBA00007812"/>
    </source>
</evidence>
<dbReference type="CDD" id="cd07035">
    <property type="entry name" value="TPP_PYR_POX_like"/>
    <property type="match status" value="1"/>
</dbReference>
<dbReference type="InterPro" id="IPR012001">
    <property type="entry name" value="Thiamin_PyroP_enz_TPP-bd_dom"/>
</dbReference>
<dbReference type="Gene3D" id="3.40.50.1220">
    <property type="entry name" value="TPP-binding domain"/>
    <property type="match status" value="1"/>
</dbReference>
<keyword evidence="8" id="KW-1185">Reference proteome</keyword>
<evidence type="ECO:0000313" key="7">
    <source>
        <dbReference type="EMBL" id="MBC5647857.1"/>
    </source>
</evidence>
<protein>
    <submittedName>
        <fullName evidence="7">Thiamine pyrophosphate-binding protein</fullName>
    </submittedName>
</protein>
<evidence type="ECO:0000259" key="6">
    <source>
        <dbReference type="Pfam" id="PF02776"/>
    </source>
</evidence>
<dbReference type="Pfam" id="PF02776">
    <property type="entry name" value="TPP_enzyme_N"/>
    <property type="match status" value="1"/>
</dbReference>
<dbReference type="SUPFAM" id="SSF52518">
    <property type="entry name" value="Thiamin diphosphate-binding fold (THDP-binding)"/>
    <property type="match status" value="2"/>
</dbReference>
<evidence type="ECO:0000256" key="3">
    <source>
        <dbReference type="RuleBase" id="RU362132"/>
    </source>
</evidence>
<name>A0ABR7EDK6_9FIRM</name>
<feature type="domain" description="Thiamine pyrophosphate enzyme central" evidence="4">
    <location>
        <begin position="203"/>
        <end position="337"/>
    </location>
</feature>
<dbReference type="Pfam" id="PF00205">
    <property type="entry name" value="TPP_enzyme_M"/>
    <property type="match status" value="1"/>
</dbReference>